<keyword evidence="3" id="KW-0949">S-adenosyl-L-methionine</keyword>
<evidence type="ECO:0000256" key="3">
    <source>
        <dbReference type="ARBA" id="ARBA00022691"/>
    </source>
</evidence>
<dbReference type="EMBL" id="JACLAX010000001">
    <property type="protein sequence ID" value="MBC2667781.1"/>
    <property type="molecule type" value="Genomic_DNA"/>
</dbReference>
<protein>
    <submittedName>
        <fullName evidence="5">Class I SAM-dependent methyltransferase</fullName>
    </submittedName>
</protein>
<dbReference type="SUPFAM" id="SSF53335">
    <property type="entry name" value="S-adenosyl-L-methionine-dependent methyltransferases"/>
    <property type="match status" value="1"/>
</dbReference>
<accession>A0A7X1KNK0</accession>
<dbReference type="PANTHER" id="PTHR43464:SF19">
    <property type="entry name" value="UBIQUINONE BIOSYNTHESIS O-METHYLTRANSFERASE, MITOCHONDRIAL"/>
    <property type="match status" value="1"/>
</dbReference>
<evidence type="ECO:0000256" key="2">
    <source>
        <dbReference type="ARBA" id="ARBA00022679"/>
    </source>
</evidence>
<dbReference type="Proteomes" id="UP000551327">
    <property type="component" value="Unassembled WGS sequence"/>
</dbReference>
<evidence type="ECO:0000313" key="5">
    <source>
        <dbReference type="EMBL" id="MBC2667781.1"/>
    </source>
</evidence>
<feature type="domain" description="Methyltransferase" evidence="4">
    <location>
        <begin position="41"/>
        <end position="136"/>
    </location>
</feature>
<dbReference type="Pfam" id="PF13649">
    <property type="entry name" value="Methyltransf_25"/>
    <property type="match status" value="1"/>
</dbReference>
<dbReference type="GO" id="GO:0032259">
    <property type="term" value="P:methylation"/>
    <property type="evidence" value="ECO:0007669"/>
    <property type="project" value="UniProtKB-KW"/>
</dbReference>
<keyword evidence="1 5" id="KW-0489">Methyltransferase</keyword>
<keyword evidence="6" id="KW-1185">Reference proteome</keyword>
<dbReference type="PANTHER" id="PTHR43464">
    <property type="entry name" value="METHYLTRANSFERASE"/>
    <property type="match status" value="1"/>
</dbReference>
<sequence length="206" mass="22447">MDRIYRRQRHIYDLTRKYYLFGRDTMLDSLGLPGTGAGSAVLEIGCGTGRNLARLRRRWPGAALFGLDISAEMLASARDRLGPGAVLARGDAAGFDAQGLFGRSRFDRIVMPYCLSMIPPWRAALDHASGLLARNGSLHIVDFGDLAGLPGPLAVGLRRWLGRFHVSPRSDLIAEAMALAARRGLACAGTMHWGGYWQAVTLTRPI</sequence>
<gene>
    <name evidence="5" type="ORF">H7F53_01310</name>
</gene>
<dbReference type="GO" id="GO:0008168">
    <property type="term" value="F:methyltransferase activity"/>
    <property type="evidence" value="ECO:0007669"/>
    <property type="project" value="UniProtKB-KW"/>
</dbReference>
<evidence type="ECO:0000259" key="4">
    <source>
        <dbReference type="Pfam" id="PF13649"/>
    </source>
</evidence>
<keyword evidence="2 5" id="KW-0808">Transferase</keyword>
<name>A0A7X1KNK0_9SPHN</name>
<evidence type="ECO:0000256" key="1">
    <source>
        <dbReference type="ARBA" id="ARBA00022603"/>
    </source>
</evidence>
<dbReference type="Gene3D" id="3.40.50.150">
    <property type="entry name" value="Vaccinia Virus protein VP39"/>
    <property type="match status" value="1"/>
</dbReference>
<dbReference type="InterPro" id="IPR029063">
    <property type="entry name" value="SAM-dependent_MTases_sf"/>
</dbReference>
<organism evidence="5 6">
    <name type="scientific">Novosphingobium piscinae</name>
    <dbReference type="NCBI Taxonomy" id="1507448"/>
    <lineage>
        <taxon>Bacteria</taxon>
        <taxon>Pseudomonadati</taxon>
        <taxon>Pseudomonadota</taxon>
        <taxon>Alphaproteobacteria</taxon>
        <taxon>Sphingomonadales</taxon>
        <taxon>Sphingomonadaceae</taxon>
        <taxon>Novosphingobium</taxon>
    </lineage>
</organism>
<dbReference type="CDD" id="cd02440">
    <property type="entry name" value="AdoMet_MTases"/>
    <property type="match status" value="1"/>
</dbReference>
<comment type="caution">
    <text evidence="5">The sequence shown here is derived from an EMBL/GenBank/DDBJ whole genome shotgun (WGS) entry which is preliminary data.</text>
</comment>
<reference evidence="5 6" key="1">
    <citation type="submission" date="2020-08" db="EMBL/GenBank/DDBJ databases">
        <title>The genome sequence of type strain Novosphingobium piscinae KCTC 42194.</title>
        <authorList>
            <person name="Liu Y."/>
        </authorList>
    </citation>
    <scope>NUCLEOTIDE SEQUENCE [LARGE SCALE GENOMIC DNA]</scope>
    <source>
        <strain evidence="5 6">KCTC 42194</strain>
    </source>
</reference>
<dbReference type="AlphaFoldDB" id="A0A7X1KNK0"/>
<evidence type="ECO:0000313" key="6">
    <source>
        <dbReference type="Proteomes" id="UP000551327"/>
    </source>
</evidence>
<proteinExistence type="predicted"/>
<dbReference type="InterPro" id="IPR041698">
    <property type="entry name" value="Methyltransf_25"/>
</dbReference>